<dbReference type="OrthoDB" id="9766107at2"/>
<evidence type="ECO:0000256" key="5">
    <source>
        <dbReference type="SAM" id="SignalP"/>
    </source>
</evidence>
<dbReference type="RefSeq" id="WP_074774256.1">
    <property type="nucleotide sequence ID" value="NZ_FNKP01000004.1"/>
</dbReference>
<proteinExistence type="inferred from homology"/>
<evidence type="ECO:0000259" key="6">
    <source>
        <dbReference type="Pfam" id="PF00884"/>
    </source>
</evidence>
<dbReference type="InterPro" id="IPR024607">
    <property type="entry name" value="Sulfatase_CS"/>
</dbReference>
<dbReference type="InterPro" id="IPR000917">
    <property type="entry name" value="Sulfatase_N"/>
</dbReference>
<dbReference type="CDD" id="cd16025">
    <property type="entry name" value="PAS_like"/>
    <property type="match status" value="1"/>
</dbReference>
<accession>A0A1H1JY05</accession>
<dbReference type="SUPFAM" id="SSF53649">
    <property type="entry name" value="Alkaline phosphatase-like"/>
    <property type="match status" value="1"/>
</dbReference>
<evidence type="ECO:0000256" key="3">
    <source>
        <dbReference type="ARBA" id="ARBA00022801"/>
    </source>
</evidence>
<dbReference type="GO" id="GO:0046872">
    <property type="term" value="F:metal ion binding"/>
    <property type="evidence" value="ECO:0007669"/>
    <property type="project" value="UniProtKB-KW"/>
</dbReference>
<dbReference type="Gene3D" id="3.40.720.10">
    <property type="entry name" value="Alkaline Phosphatase, subunit A"/>
    <property type="match status" value="1"/>
</dbReference>
<dbReference type="PROSITE" id="PS00523">
    <property type="entry name" value="SULFATASE_1"/>
    <property type="match status" value="1"/>
</dbReference>
<gene>
    <name evidence="7" type="ORF">SAMN05443245_7484</name>
</gene>
<keyword evidence="8" id="KW-1185">Reference proteome</keyword>
<evidence type="ECO:0000256" key="1">
    <source>
        <dbReference type="ARBA" id="ARBA00008779"/>
    </source>
</evidence>
<organism evidence="7 8">
    <name type="scientific">Paraburkholderia fungorum</name>
    <dbReference type="NCBI Taxonomy" id="134537"/>
    <lineage>
        <taxon>Bacteria</taxon>
        <taxon>Pseudomonadati</taxon>
        <taxon>Pseudomonadota</taxon>
        <taxon>Betaproteobacteria</taxon>
        <taxon>Burkholderiales</taxon>
        <taxon>Burkholderiaceae</taxon>
        <taxon>Paraburkholderia</taxon>
    </lineage>
</organism>
<protein>
    <submittedName>
        <fullName evidence="7">Arylsulfatase</fullName>
    </submittedName>
</protein>
<dbReference type="EMBL" id="FNKP01000004">
    <property type="protein sequence ID" value="SDR54692.1"/>
    <property type="molecule type" value="Genomic_DNA"/>
</dbReference>
<keyword evidence="4" id="KW-0106">Calcium</keyword>
<evidence type="ECO:0000256" key="2">
    <source>
        <dbReference type="ARBA" id="ARBA00022723"/>
    </source>
</evidence>
<keyword evidence="5" id="KW-0732">Signal</keyword>
<dbReference type="InterPro" id="IPR017850">
    <property type="entry name" value="Alkaline_phosphatase_core_sf"/>
</dbReference>
<dbReference type="PANTHER" id="PTHR42693:SF43">
    <property type="entry name" value="BLL2667 PROTEIN"/>
    <property type="match status" value="1"/>
</dbReference>
<evidence type="ECO:0000256" key="4">
    <source>
        <dbReference type="ARBA" id="ARBA00022837"/>
    </source>
</evidence>
<reference evidence="8" key="1">
    <citation type="submission" date="2016-10" db="EMBL/GenBank/DDBJ databases">
        <authorList>
            <person name="Varghese N."/>
        </authorList>
    </citation>
    <scope>NUCLEOTIDE SEQUENCE [LARGE SCALE GENOMIC DNA]</scope>
    <source>
        <strain evidence="8">GAS106B</strain>
    </source>
</reference>
<evidence type="ECO:0000313" key="8">
    <source>
        <dbReference type="Proteomes" id="UP000183487"/>
    </source>
</evidence>
<feature type="chain" id="PRO_5010234504" evidence="5">
    <location>
        <begin position="27"/>
        <end position="821"/>
    </location>
</feature>
<comment type="similarity">
    <text evidence="1">Belongs to the sulfatase family.</text>
</comment>
<sequence>MIRRIRSLLKTVAIAVSLVSTTSVQAQQNAMPSATPGTVLPDRRPGEFKGTIGTTFADSKPDFPKNRAAPAGAPNIILILLDDVGFGATSTFGGPVPTPTLDRLAKGGLRYTQWNTTSLCSPTRAAFLTGHNHHEEGFGVVAEMSTGFPGYNAILPDTSVTIGEILKDNGYNTAWFGKNHNTPDSETSATGPFSQWPTGMGFEYFYGFNGGDTNQWSPAIIEGTKPVEKPGVKNYHFMSDMTDHAITWIRNQKSIAPNKPFLVYFAPGATHAPHHAPKEWADKFKGQFDQGWNKVSEETFNRMKQQGILPANSKYNPIPGEVGEWDQLSADQKKVYARMMEVYAGYLAYADEEVGRMLAAVDDLGISDNTLVVYAVGDNGASAEGGFSGTLNEIAADLNSYRPDAVPEALKNLDAIGGPTTYNHFPVGWALATNSPFKYAKREASHFGGTRNGLVIFWPKGIKDGGDIRTQFHYVSDIVPTVLEAAHIPQPKEVNGVRQRPMSGISMMYTFDQANANAPSRRHVQYFEMAGARAIYKDGWIAATTHGMKPWTDAESKGNFDKDTWELYNLANDFTEHDDLSAQNPQKLKEMQAAFMVEARKYNVLPLDDRAVERFSTKLTGRPAGALEGVNKITFYPGMVRLPEGSAPDMKNRSYKITAYVDTNGDANGILITQGGLFSGWALRVINGTPQFIYNWMKEEFTTIASNEKLPAGKVQIRFEFAYDGGGVGKGGTGTLYVNDKKVAEGHIKQTVRNRYSFDETMDVGEDTGTPVFMDYMEKMPFAFTGKLEKVTIELAPVPTNMQGAAEGAKREADEALNLTN</sequence>
<dbReference type="Gene3D" id="3.30.1120.10">
    <property type="match status" value="1"/>
</dbReference>
<dbReference type="Proteomes" id="UP000183487">
    <property type="component" value="Unassembled WGS sequence"/>
</dbReference>
<feature type="signal peptide" evidence="5">
    <location>
        <begin position="1"/>
        <end position="26"/>
    </location>
</feature>
<dbReference type="AlphaFoldDB" id="A0A1H1JY05"/>
<feature type="domain" description="Sulfatase N-terminal" evidence="6">
    <location>
        <begin position="74"/>
        <end position="488"/>
    </location>
</feature>
<dbReference type="Pfam" id="PF00884">
    <property type="entry name" value="Sulfatase"/>
    <property type="match status" value="1"/>
</dbReference>
<keyword evidence="3" id="KW-0378">Hydrolase</keyword>
<dbReference type="GO" id="GO:0016787">
    <property type="term" value="F:hydrolase activity"/>
    <property type="evidence" value="ECO:0007669"/>
    <property type="project" value="UniProtKB-KW"/>
</dbReference>
<name>A0A1H1JY05_9BURK</name>
<dbReference type="InterPro" id="IPR050738">
    <property type="entry name" value="Sulfatase"/>
</dbReference>
<keyword evidence="2" id="KW-0479">Metal-binding</keyword>
<evidence type="ECO:0000313" key="7">
    <source>
        <dbReference type="EMBL" id="SDR54692.1"/>
    </source>
</evidence>
<dbReference type="PANTHER" id="PTHR42693">
    <property type="entry name" value="ARYLSULFATASE FAMILY MEMBER"/>
    <property type="match status" value="1"/>
</dbReference>